<proteinExistence type="predicted"/>
<evidence type="ECO:0000313" key="1">
    <source>
        <dbReference type="EnsemblPlants" id="PGSC0003DMT400044580"/>
    </source>
</evidence>
<dbReference type="OrthoDB" id="531455at2759"/>
<dbReference type="Proteomes" id="UP000011115">
    <property type="component" value="Unassembled WGS sequence"/>
</dbReference>
<gene>
    <name evidence="1" type="primary">LOC102603394</name>
</gene>
<organism evidence="1 2">
    <name type="scientific">Solanum tuberosum</name>
    <name type="common">Potato</name>
    <dbReference type="NCBI Taxonomy" id="4113"/>
    <lineage>
        <taxon>Eukaryota</taxon>
        <taxon>Viridiplantae</taxon>
        <taxon>Streptophyta</taxon>
        <taxon>Embryophyta</taxon>
        <taxon>Tracheophyta</taxon>
        <taxon>Spermatophyta</taxon>
        <taxon>Magnoliopsida</taxon>
        <taxon>eudicotyledons</taxon>
        <taxon>Gunneridae</taxon>
        <taxon>Pentapetalae</taxon>
        <taxon>asterids</taxon>
        <taxon>lamiids</taxon>
        <taxon>Solanales</taxon>
        <taxon>Solanaceae</taxon>
        <taxon>Solanoideae</taxon>
        <taxon>Solaneae</taxon>
        <taxon>Solanum</taxon>
    </lineage>
</organism>
<dbReference type="EnsemblPlants" id="PGSC0003DMT400044580">
    <property type="protein sequence ID" value="PGSC0003DMT400044580"/>
    <property type="gene ID" value="PGSC0003DMG400017304"/>
</dbReference>
<keyword evidence="2" id="KW-1185">Reference proteome</keyword>
<reference evidence="1" key="2">
    <citation type="submission" date="2015-06" db="UniProtKB">
        <authorList>
            <consortium name="EnsemblPlants"/>
        </authorList>
    </citation>
    <scope>IDENTIFICATION</scope>
    <source>
        <strain evidence="1">DM1-3 516 R44</strain>
    </source>
</reference>
<reference evidence="2" key="1">
    <citation type="journal article" date="2011" name="Nature">
        <title>Genome sequence and analysis of the tuber crop potato.</title>
        <authorList>
            <consortium name="The Potato Genome Sequencing Consortium"/>
        </authorList>
    </citation>
    <scope>NUCLEOTIDE SEQUENCE [LARGE SCALE GENOMIC DNA]</scope>
    <source>
        <strain evidence="2">cv. DM1-3 516 R44</strain>
    </source>
</reference>
<protein>
    <submittedName>
        <fullName evidence="1">Uncharacterized protein</fullName>
    </submittedName>
</protein>
<sequence length="60" mass="6735">MALNLSSVFVQPKHVIPCTHKLYYSSIRRAALSEQGDGRVTKEEDLPTYSGMLLTLFSSF</sequence>
<evidence type="ECO:0000313" key="2">
    <source>
        <dbReference type="Proteomes" id="UP000011115"/>
    </source>
</evidence>
<dbReference type="Gramene" id="PGSC0003DMT400044580">
    <property type="protein sequence ID" value="PGSC0003DMT400044580"/>
    <property type="gene ID" value="PGSC0003DMG400017304"/>
</dbReference>
<accession>M1BGE8</accession>
<dbReference type="HOGENOM" id="CLU_2946263_0_0_1"/>
<dbReference type="ExpressionAtlas" id="M1BGE8">
    <property type="expression patterns" value="baseline and differential"/>
</dbReference>
<dbReference type="AlphaFoldDB" id="M1BGE8"/>
<name>M1BGE8_SOLTU</name>